<dbReference type="Pfam" id="PF00441">
    <property type="entry name" value="Acyl-CoA_dh_1"/>
    <property type="match status" value="1"/>
</dbReference>
<proteinExistence type="inferred from homology"/>
<dbReference type="RefSeq" id="WP_248868261.1">
    <property type="nucleotide sequence ID" value="NZ_CP086322.1"/>
</dbReference>
<dbReference type="Gene3D" id="1.10.540.10">
    <property type="entry name" value="Acyl-CoA dehydrogenase/oxidase, N-terminal domain"/>
    <property type="match status" value="1"/>
</dbReference>
<dbReference type="InterPro" id="IPR009100">
    <property type="entry name" value="AcylCoA_DH/oxidase_NM_dom_sf"/>
</dbReference>
<dbReference type="Gene3D" id="2.40.110.10">
    <property type="entry name" value="Butyryl-CoA Dehydrogenase, subunit A, domain 2"/>
    <property type="match status" value="1"/>
</dbReference>
<feature type="domain" description="Acyl-CoA dehydrogenase/oxidase C-terminal" evidence="7">
    <location>
        <begin position="256"/>
        <end position="381"/>
    </location>
</feature>
<dbReference type="Gene3D" id="1.20.140.10">
    <property type="entry name" value="Butyryl-CoA Dehydrogenase, subunit A, domain 3"/>
    <property type="match status" value="1"/>
</dbReference>
<feature type="domain" description="Acyl-CoA dehydrogenase/oxidase N-terminal" evidence="9">
    <location>
        <begin position="39"/>
        <end position="107"/>
    </location>
</feature>
<dbReference type="SUPFAM" id="SSF56645">
    <property type="entry name" value="Acyl-CoA dehydrogenase NM domain-like"/>
    <property type="match status" value="1"/>
</dbReference>
<dbReference type="Proteomes" id="UP000830115">
    <property type="component" value="Chromosome"/>
</dbReference>
<evidence type="ECO:0000256" key="4">
    <source>
        <dbReference type="ARBA" id="ARBA00022827"/>
    </source>
</evidence>
<evidence type="ECO:0000313" key="11">
    <source>
        <dbReference type="Proteomes" id="UP000830115"/>
    </source>
</evidence>
<dbReference type="SUPFAM" id="SSF47203">
    <property type="entry name" value="Acyl-CoA dehydrogenase C-terminal domain-like"/>
    <property type="match status" value="1"/>
</dbReference>
<evidence type="ECO:0000256" key="6">
    <source>
        <dbReference type="RuleBase" id="RU362125"/>
    </source>
</evidence>
<protein>
    <submittedName>
        <fullName evidence="10">Acyl-CoA/acyl-ACP dehydrogenase</fullName>
    </submittedName>
</protein>
<keyword evidence="5 6" id="KW-0560">Oxidoreductase</keyword>
<comment type="similarity">
    <text evidence="2 6">Belongs to the acyl-CoA dehydrogenase family.</text>
</comment>
<name>A0ABY4MI66_9ACTN</name>
<dbReference type="InterPro" id="IPR006091">
    <property type="entry name" value="Acyl-CoA_Oxase/DH_mid-dom"/>
</dbReference>
<evidence type="ECO:0000313" key="10">
    <source>
        <dbReference type="EMBL" id="UQA97335.1"/>
    </source>
</evidence>
<dbReference type="InterPro" id="IPR037069">
    <property type="entry name" value="AcylCoA_DH/ox_N_sf"/>
</dbReference>
<feature type="domain" description="Acyl-CoA oxidase/dehydrogenase middle" evidence="8">
    <location>
        <begin position="149"/>
        <end position="231"/>
    </location>
</feature>
<comment type="cofactor">
    <cofactor evidence="1 6">
        <name>FAD</name>
        <dbReference type="ChEBI" id="CHEBI:57692"/>
    </cofactor>
</comment>
<dbReference type="InterPro" id="IPR013786">
    <property type="entry name" value="AcylCoA_DH/ox_N"/>
</dbReference>
<dbReference type="PANTHER" id="PTHR43884:SF25">
    <property type="entry name" value="ACYL-COA DEHYDROGENASE YDBM-RELATED"/>
    <property type="match status" value="1"/>
</dbReference>
<dbReference type="PANTHER" id="PTHR43884">
    <property type="entry name" value="ACYL-COA DEHYDROGENASE"/>
    <property type="match status" value="1"/>
</dbReference>
<reference evidence="10" key="1">
    <citation type="submission" date="2021-10" db="EMBL/GenBank/DDBJ databases">
        <title>Streptomyces nigrumlapis sp.nov.,an antimicrobial producing actinobacterium isolated from Black Gobi rocks.</title>
        <authorList>
            <person name="Wen Y."/>
            <person name="Zhang W."/>
            <person name="Liu X.G."/>
        </authorList>
    </citation>
    <scope>NUCLEOTIDE SEQUENCE</scope>
    <source>
        <strain evidence="10">ST13-2-2</strain>
    </source>
</reference>
<evidence type="ECO:0000256" key="3">
    <source>
        <dbReference type="ARBA" id="ARBA00022630"/>
    </source>
</evidence>
<dbReference type="InterPro" id="IPR036250">
    <property type="entry name" value="AcylCo_DH-like_C"/>
</dbReference>
<dbReference type="EMBL" id="CP086322">
    <property type="protein sequence ID" value="UQA97335.1"/>
    <property type="molecule type" value="Genomic_DNA"/>
</dbReference>
<dbReference type="CDD" id="cd00567">
    <property type="entry name" value="ACAD"/>
    <property type="match status" value="1"/>
</dbReference>
<dbReference type="PIRSF" id="PIRSF016578">
    <property type="entry name" value="HsaA"/>
    <property type="match status" value="1"/>
</dbReference>
<sequence length="411" mass="42913">MTDQAGSTVQAKAGDLTGPLTPEGHALLDILSRHLPGMASGAAEHDRKATFPLDAVQRLGADGVLGATVPRELGGLGVSSVHDVCLAVKRIAEADASVALSLHMQFSRGITMSYEREHGTDTGRALAERLLRLMGTEGALISGALKDAGVTTELVPADDGGWRLTGRKILVSMAPFATHCVVAAQTRPASGPPLIASAFLPADAPGLKAPDNWNGMGMRASASTEVVFQDCPVPAADVFLRGPVGVRNDAAMAGQTVSSIGLLGVYAGIAQAARDLAVAGIARRGGQPPAAVRTLVAELDVKLYTLRTALAAALTNADHHAHRTTDDPDERGRLMMAPFQYAKLVVNRTAASIVEDCMTLVGGASFTANHPLSRHYRDVRAGWFMQPFTYAEAVDHLSAYALGTDREGSAS</sequence>
<accession>A0ABY4MI66</accession>
<evidence type="ECO:0000259" key="8">
    <source>
        <dbReference type="Pfam" id="PF02770"/>
    </source>
</evidence>
<organism evidence="10 11">
    <name type="scientific">Streptomyces halobius</name>
    <dbReference type="NCBI Taxonomy" id="2879846"/>
    <lineage>
        <taxon>Bacteria</taxon>
        <taxon>Bacillati</taxon>
        <taxon>Actinomycetota</taxon>
        <taxon>Actinomycetes</taxon>
        <taxon>Kitasatosporales</taxon>
        <taxon>Streptomycetaceae</taxon>
        <taxon>Streptomyces</taxon>
    </lineage>
</organism>
<gene>
    <name evidence="10" type="ORF">K9S39_40645</name>
</gene>
<dbReference type="InterPro" id="IPR046373">
    <property type="entry name" value="Acyl-CoA_Oxase/DH_mid-dom_sf"/>
</dbReference>
<keyword evidence="3 6" id="KW-0285">Flavoprotein</keyword>
<evidence type="ECO:0000256" key="1">
    <source>
        <dbReference type="ARBA" id="ARBA00001974"/>
    </source>
</evidence>
<dbReference type="InterPro" id="IPR009075">
    <property type="entry name" value="AcylCo_DH/oxidase_C"/>
</dbReference>
<keyword evidence="11" id="KW-1185">Reference proteome</keyword>
<evidence type="ECO:0000256" key="2">
    <source>
        <dbReference type="ARBA" id="ARBA00009347"/>
    </source>
</evidence>
<evidence type="ECO:0000259" key="9">
    <source>
        <dbReference type="Pfam" id="PF02771"/>
    </source>
</evidence>
<evidence type="ECO:0000259" key="7">
    <source>
        <dbReference type="Pfam" id="PF00441"/>
    </source>
</evidence>
<dbReference type="Pfam" id="PF02770">
    <property type="entry name" value="Acyl-CoA_dh_M"/>
    <property type="match status" value="1"/>
</dbReference>
<evidence type="ECO:0000256" key="5">
    <source>
        <dbReference type="ARBA" id="ARBA00023002"/>
    </source>
</evidence>
<dbReference type="Pfam" id="PF02771">
    <property type="entry name" value="Acyl-CoA_dh_N"/>
    <property type="match status" value="1"/>
</dbReference>
<keyword evidence="4 6" id="KW-0274">FAD</keyword>